<dbReference type="RefSeq" id="WP_153467040.1">
    <property type="nucleotide sequence ID" value="NZ_WBOF01000002.1"/>
</dbReference>
<protein>
    <recommendedName>
        <fullName evidence="4">Secreted protein</fullName>
    </recommendedName>
</protein>
<keyword evidence="3" id="KW-1185">Reference proteome</keyword>
<feature type="signal peptide" evidence="1">
    <location>
        <begin position="1"/>
        <end position="25"/>
    </location>
</feature>
<evidence type="ECO:0000256" key="1">
    <source>
        <dbReference type="SAM" id="SignalP"/>
    </source>
</evidence>
<evidence type="ECO:0000313" key="3">
    <source>
        <dbReference type="Proteomes" id="UP000450000"/>
    </source>
</evidence>
<comment type="caution">
    <text evidence="2">The sequence shown here is derived from an EMBL/GenBank/DDBJ whole genome shotgun (WGS) entry which is preliminary data.</text>
</comment>
<gene>
    <name evidence="2" type="ORF">F7Q99_29950</name>
</gene>
<evidence type="ECO:0008006" key="4">
    <source>
        <dbReference type="Google" id="ProtNLM"/>
    </source>
</evidence>
<keyword evidence="1" id="KW-0732">Signal</keyword>
<evidence type="ECO:0000313" key="2">
    <source>
        <dbReference type="EMBL" id="MQS16324.1"/>
    </source>
</evidence>
<name>A0A6N7L2A4_9ACTN</name>
<accession>A0A6N7L2A4</accession>
<proteinExistence type="predicted"/>
<dbReference type="OrthoDB" id="4247979at2"/>
<dbReference type="Proteomes" id="UP000450000">
    <property type="component" value="Unassembled WGS sequence"/>
</dbReference>
<dbReference type="EMBL" id="WBOF01000002">
    <property type="protein sequence ID" value="MQS16324.1"/>
    <property type="molecule type" value="Genomic_DNA"/>
</dbReference>
<reference evidence="2 3" key="1">
    <citation type="submission" date="2019-09" db="EMBL/GenBank/DDBJ databases">
        <title>Genome Sequences of Streptomyces kaniharaensis ATCC 21070.</title>
        <authorList>
            <person name="Zhu W."/>
            <person name="De Crecy-Lagard V."/>
            <person name="Richards N.G."/>
        </authorList>
    </citation>
    <scope>NUCLEOTIDE SEQUENCE [LARGE SCALE GENOMIC DNA]</scope>
    <source>
        <strain evidence="2 3">SF-557</strain>
    </source>
</reference>
<sequence>MIVKASAATAALVLLAVGLAPPAAAAQRSSDACTHNFFGTGTTRPDVCIEIHGQGTWADRVVARWVNGSGQLDRWGVLHEGNGKSIHGDVRAHDSGRDLVAEWRNIRLEKGKACVSFTGLESWACQEVKP</sequence>
<dbReference type="AlphaFoldDB" id="A0A6N7L2A4"/>
<feature type="chain" id="PRO_5026837125" description="Secreted protein" evidence="1">
    <location>
        <begin position="26"/>
        <end position="130"/>
    </location>
</feature>
<organism evidence="2 3">
    <name type="scientific">Streptomyces kaniharaensis</name>
    <dbReference type="NCBI Taxonomy" id="212423"/>
    <lineage>
        <taxon>Bacteria</taxon>
        <taxon>Bacillati</taxon>
        <taxon>Actinomycetota</taxon>
        <taxon>Actinomycetes</taxon>
        <taxon>Kitasatosporales</taxon>
        <taxon>Streptomycetaceae</taxon>
        <taxon>Streptomyces</taxon>
    </lineage>
</organism>